<dbReference type="EMBL" id="JAFEJS010000001">
    <property type="protein sequence ID" value="MBT1171959.1"/>
    <property type="molecule type" value="Genomic_DNA"/>
</dbReference>
<feature type="transmembrane region" description="Helical" evidence="11">
    <location>
        <begin position="89"/>
        <end position="111"/>
    </location>
</feature>
<keyword evidence="8" id="KW-0902">Two-component regulatory system</keyword>
<proteinExistence type="predicted"/>
<evidence type="ECO:0000256" key="4">
    <source>
        <dbReference type="ARBA" id="ARBA00022679"/>
    </source>
</evidence>
<evidence type="ECO:0000256" key="11">
    <source>
        <dbReference type="SAM" id="Phobius"/>
    </source>
</evidence>
<evidence type="ECO:0000256" key="9">
    <source>
        <dbReference type="SAM" id="Coils"/>
    </source>
</evidence>
<accession>A0ABS5UM40</accession>
<keyword evidence="6 13" id="KW-0418">Kinase</keyword>
<dbReference type="RefSeq" id="WP_214357237.1">
    <property type="nucleotide sequence ID" value="NZ_JAFEJS010000001.1"/>
</dbReference>
<dbReference type="PANTHER" id="PTHR24421">
    <property type="entry name" value="NITRATE/NITRITE SENSOR PROTEIN NARX-RELATED"/>
    <property type="match status" value="1"/>
</dbReference>
<dbReference type="InterPro" id="IPR011712">
    <property type="entry name" value="Sig_transdc_His_kin_sub3_dim/P"/>
</dbReference>
<evidence type="ECO:0000256" key="7">
    <source>
        <dbReference type="ARBA" id="ARBA00022840"/>
    </source>
</evidence>
<feature type="compositionally biased region" description="Basic and acidic residues" evidence="10">
    <location>
        <begin position="393"/>
        <end position="403"/>
    </location>
</feature>
<keyword evidence="11" id="KW-0472">Membrane</keyword>
<comment type="catalytic activity">
    <reaction evidence="1">
        <text>ATP + protein L-histidine = ADP + protein N-phospho-L-histidine.</text>
        <dbReference type="EC" id="2.7.13.3"/>
    </reaction>
</comment>
<dbReference type="PANTHER" id="PTHR24421:SF10">
    <property type="entry name" value="NITRATE_NITRITE SENSOR PROTEIN NARQ"/>
    <property type="match status" value="1"/>
</dbReference>
<evidence type="ECO:0000256" key="2">
    <source>
        <dbReference type="ARBA" id="ARBA00012438"/>
    </source>
</evidence>
<feature type="transmembrane region" description="Helical" evidence="11">
    <location>
        <begin position="28"/>
        <end position="47"/>
    </location>
</feature>
<evidence type="ECO:0000256" key="6">
    <source>
        <dbReference type="ARBA" id="ARBA00022777"/>
    </source>
</evidence>
<evidence type="ECO:0000256" key="1">
    <source>
        <dbReference type="ARBA" id="ARBA00000085"/>
    </source>
</evidence>
<keyword evidence="9" id="KW-0175">Coiled coil</keyword>
<organism evidence="13 14">
    <name type="scientific">Bifidobacterium santillanense</name>
    <dbReference type="NCBI Taxonomy" id="2809028"/>
    <lineage>
        <taxon>Bacteria</taxon>
        <taxon>Bacillati</taxon>
        <taxon>Actinomycetota</taxon>
        <taxon>Actinomycetes</taxon>
        <taxon>Bifidobacteriales</taxon>
        <taxon>Bifidobacteriaceae</taxon>
        <taxon>Bifidobacterium</taxon>
    </lineage>
</organism>
<dbReference type="Gene3D" id="1.20.5.1930">
    <property type="match status" value="1"/>
</dbReference>
<evidence type="ECO:0000256" key="10">
    <source>
        <dbReference type="SAM" id="MobiDB-lite"/>
    </source>
</evidence>
<dbReference type="InterPro" id="IPR036890">
    <property type="entry name" value="HATPase_C_sf"/>
</dbReference>
<evidence type="ECO:0000256" key="3">
    <source>
        <dbReference type="ARBA" id="ARBA00022553"/>
    </source>
</evidence>
<keyword evidence="5" id="KW-0547">Nucleotide-binding</keyword>
<keyword evidence="3" id="KW-0597">Phosphoprotein</keyword>
<feature type="coiled-coil region" evidence="9">
    <location>
        <begin position="183"/>
        <end position="210"/>
    </location>
</feature>
<dbReference type="InterPro" id="IPR050482">
    <property type="entry name" value="Sensor_HK_TwoCompSys"/>
</dbReference>
<reference evidence="13 14" key="1">
    <citation type="journal article" date="2021" name="Environ. Microbiol.">
        <title>Genetic insights into the dark matter of the mammalian gut microbiota through targeted genome reconstruction.</title>
        <authorList>
            <person name="Lugli G.A."/>
            <person name="Alessandri G."/>
            <person name="Milani C."/>
            <person name="Viappiani A."/>
            <person name="Fontana F."/>
            <person name="Tarracchini C."/>
            <person name="Mancabelli L."/>
            <person name="Argentini C."/>
            <person name="Ruiz L."/>
            <person name="Margolles A."/>
            <person name="van Sinderen D."/>
            <person name="Turroni F."/>
            <person name="Ventura M."/>
        </authorList>
    </citation>
    <scope>NUCLEOTIDE SEQUENCE [LARGE SCALE GENOMIC DNA]</scope>
    <source>
        <strain evidence="13 14">MA2</strain>
    </source>
</reference>
<keyword evidence="7" id="KW-0067">ATP-binding</keyword>
<dbReference type="SUPFAM" id="SSF55874">
    <property type="entry name" value="ATPase domain of HSP90 chaperone/DNA topoisomerase II/histidine kinase"/>
    <property type="match status" value="1"/>
</dbReference>
<sequence>MKETSTTRSDTVWNRPAAFWRSNPAARMAMPVLCLVYDVMMVTRLVFAGSSADPAAWALTQRGRWGLPLLVILCLASVSVLPLRTRRPFAVLCSTCATYLCGSAFAVQPYLWPPLCVAMYCCAALADMPRACAGIVLTAASLTAGAWLSNPSVAGGLAATMPMTLPLAAVVSLASWSRVMRTRREDAARIDEARARADEAAAQRDMMEARARLSAELHDSVGHDLTAIIALAEGLRAVNGDEALDEAIDTIATLGRQALDDTRRVARSLNPVRPAAAAGEADAGATGGKPAVHGWDDVDRVLSTARATGITAVLTETGTRPADATQADLCFTVSREAVTNAMRHGRDVTSIVVSWDHHADGSMTVTVRDDGGRPHGSGDGSPRPAARAVPSGEESRNHHHPSDGDGTGLARLRERLARTGGALEAGPSDDGDGWTLRAQLPVTMKGER</sequence>
<evidence type="ECO:0000256" key="5">
    <source>
        <dbReference type="ARBA" id="ARBA00022741"/>
    </source>
</evidence>
<gene>
    <name evidence="13" type="ORF">JS528_01010</name>
</gene>
<dbReference type="Proteomes" id="UP000773064">
    <property type="component" value="Unassembled WGS sequence"/>
</dbReference>
<evidence type="ECO:0000256" key="8">
    <source>
        <dbReference type="ARBA" id="ARBA00023012"/>
    </source>
</evidence>
<keyword evidence="11" id="KW-1133">Transmembrane helix</keyword>
<evidence type="ECO:0000313" key="14">
    <source>
        <dbReference type="Proteomes" id="UP000773064"/>
    </source>
</evidence>
<feature type="transmembrane region" description="Helical" evidence="11">
    <location>
        <begin position="154"/>
        <end position="174"/>
    </location>
</feature>
<evidence type="ECO:0000259" key="12">
    <source>
        <dbReference type="Pfam" id="PF07730"/>
    </source>
</evidence>
<dbReference type="Pfam" id="PF07730">
    <property type="entry name" value="HisKA_3"/>
    <property type="match status" value="1"/>
</dbReference>
<name>A0ABS5UM40_9BIFI</name>
<feature type="domain" description="Signal transduction histidine kinase subgroup 3 dimerisation and phosphoacceptor" evidence="12">
    <location>
        <begin position="210"/>
        <end position="271"/>
    </location>
</feature>
<dbReference type="EC" id="2.7.13.3" evidence="2"/>
<feature type="region of interest" description="Disordered" evidence="10">
    <location>
        <begin position="362"/>
        <end position="448"/>
    </location>
</feature>
<keyword evidence="4" id="KW-0808">Transferase</keyword>
<feature type="transmembrane region" description="Helical" evidence="11">
    <location>
        <begin position="67"/>
        <end position="83"/>
    </location>
</feature>
<keyword evidence="14" id="KW-1185">Reference proteome</keyword>
<protein>
    <recommendedName>
        <fullName evidence="2">histidine kinase</fullName>
        <ecNumber evidence="2">2.7.13.3</ecNumber>
    </recommendedName>
</protein>
<dbReference type="Gene3D" id="3.30.565.10">
    <property type="entry name" value="Histidine kinase-like ATPase, C-terminal domain"/>
    <property type="match status" value="1"/>
</dbReference>
<keyword evidence="11" id="KW-0812">Transmembrane</keyword>
<evidence type="ECO:0000313" key="13">
    <source>
        <dbReference type="EMBL" id="MBT1171959.1"/>
    </source>
</evidence>
<comment type="caution">
    <text evidence="13">The sequence shown here is derived from an EMBL/GenBank/DDBJ whole genome shotgun (WGS) entry which is preliminary data.</text>
</comment>
<dbReference type="GO" id="GO:0016301">
    <property type="term" value="F:kinase activity"/>
    <property type="evidence" value="ECO:0007669"/>
    <property type="project" value="UniProtKB-KW"/>
</dbReference>